<sequence>MSVFTRPRLALEGLESREVPDAAQVWAVAGGTYDLAQTFNLHSNPTANHTVFLDFDGHTTGDVTGTNWDNLTSPAYDPANNGAAFSDAEKQTMQKIWARVSEDFAPFNINVTTEQPANLEDLRKFGTGDTRWGIRVVVTPNDAPAPGSGGVAYVGSFNYSNYTPVYVFNTGEKSVAEAASHEAGHALGLGHDGTATAGYYSGHGTGVTSWGPIMGASYSPNLTQWSKGEYTGANNTQDDLAVITGNNGFTYRVDDFGNTLATATPLLAPGSAAVSTTFGVVERNTDADVFSFYAGAGLAAITVDPLALGPNLAVQAELMDATGTVLMTVNPSAAINAAVSYTLPEAGLYFLRVSGTGKGSVGGTGFSNYGSLGNYRVTGTVPPYSAAPNQAPVAANDSATTAAGTPVTVDVLANDSDPDGDALTITGLTNLVGGTAVVSNGRVVFTPTAGFSGAASFVYTISDGRGGVASATAAVTVTAPVNRAPVAVNDSASTTAGTPVTVDVLANDSDPDGDALTVTGVTNVVGGTAVISNGRVVFTPTAGFSGTGSFVYSISDGRGGVASATAAISVAAPPATQSFTNGTDVAITASRRVTVSSTVVVSGLTGPIQDVNVSLNLFHTYTRDLRITLIAPDGTAVRLFNRYGGSGNNLLGTTFDDQAATAVSGAAAPFTGTFRPGAALAALNGRSPNGTWRLQVEDLSAGDGGYLDTWTLTLTTGAAAAAPAAFAPAATGEWAARLAQFLEAQEEQRRRRGTPLDAYLAPEADLPRG</sequence>
<dbReference type="EMBL" id="CP036273">
    <property type="protein sequence ID" value="QDU18158.1"/>
    <property type="molecule type" value="Genomic_DNA"/>
</dbReference>
<dbReference type="Gene3D" id="3.40.390.10">
    <property type="entry name" value="Collagenase (Catalytic Domain)"/>
    <property type="match status" value="1"/>
</dbReference>
<dbReference type="InterPro" id="IPR008979">
    <property type="entry name" value="Galactose-bd-like_sf"/>
</dbReference>
<dbReference type="InterPro" id="IPR002884">
    <property type="entry name" value="P_dom"/>
</dbReference>
<dbReference type="NCBIfam" id="NF012211">
    <property type="entry name" value="tand_rpt_95"/>
    <property type="match status" value="2"/>
</dbReference>
<dbReference type="Gene3D" id="2.60.120.260">
    <property type="entry name" value="Galactose-binding domain-like"/>
    <property type="match status" value="1"/>
</dbReference>
<dbReference type="Gene3D" id="2.60.40.2810">
    <property type="match status" value="2"/>
</dbReference>
<feature type="region of interest" description="Disordered" evidence="3">
    <location>
        <begin position="746"/>
        <end position="769"/>
    </location>
</feature>
<dbReference type="Gene3D" id="2.60.120.380">
    <property type="match status" value="1"/>
</dbReference>
<dbReference type="SUPFAM" id="SSF55486">
    <property type="entry name" value="Metalloproteases ('zincins'), catalytic domain"/>
    <property type="match status" value="1"/>
</dbReference>
<evidence type="ECO:0000256" key="1">
    <source>
        <dbReference type="ARBA" id="ARBA00022670"/>
    </source>
</evidence>
<proteinExistence type="predicted"/>
<dbReference type="PANTHER" id="PTHR34720">
    <property type="entry name" value="MICROCYSTIN DEPENDENT PROTEIN"/>
    <property type="match status" value="1"/>
</dbReference>
<dbReference type="RefSeq" id="WP_145233244.1">
    <property type="nucleotide sequence ID" value="NZ_CP036273.1"/>
</dbReference>
<keyword evidence="6" id="KW-1185">Reference proteome</keyword>
<evidence type="ECO:0000313" key="5">
    <source>
        <dbReference type="EMBL" id="QDU18158.1"/>
    </source>
</evidence>
<dbReference type="KEGG" id="uli:ETAA1_00410"/>
<dbReference type="OrthoDB" id="220114at2"/>
<protein>
    <submittedName>
        <fullName evidence="5">Leupeptin-inactivating enzyme 1</fullName>
        <ecNumber evidence="5">3.4.24.-</ecNumber>
    </submittedName>
</protein>
<dbReference type="Proteomes" id="UP000319576">
    <property type="component" value="Chromosome"/>
</dbReference>
<evidence type="ECO:0000256" key="3">
    <source>
        <dbReference type="SAM" id="MobiDB-lite"/>
    </source>
</evidence>
<dbReference type="InterPro" id="IPR024079">
    <property type="entry name" value="MetalloPept_cat_dom_sf"/>
</dbReference>
<gene>
    <name evidence="5" type="primary">lieA_1</name>
    <name evidence="5" type="ORF">ETAA1_00410</name>
</gene>
<keyword evidence="2 5" id="KW-0378">Hydrolase</keyword>
<dbReference type="PROSITE" id="PS51829">
    <property type="entry name" value="P_HOMO_B"/>
    <property type="match status" value="1"/>
</dbReference>
<dbReference type="EC" id="3.4.24.-" evidence="5"/>
<dbReference type="PANTHER" id="PTHR34720:SF9">
    <property type="entry name" value="BLR4714 PROTEIN"/>
    <property type="match status" value="1"/>
</dbReference>
<dbReference type="Pfam" id="PF13688">
    <property type="entry name" value="Reprolysin_5"/>
    <property type="match status" value="1"/>
</dbReference>
<evidence type="ECO:0000259" key="4">
    <source>
        <dbReference type="PROSITE" id="PS51829"/>
    </source>
</evidence>
<feature type="domain" description="P/Homo B" evidence="4">
    <location>
        <begin position="569"/>
        <end position="721"/>
    </location>
</feature>
<dbReference type="GO" id="GO:0004252">
    <property type="term" value="F:serine-type endopeptidase activity"/>
    <property type="evidence" value="ECO:0007669"/>
    <property type="project" value="InterPro"/>
</dbReference>
<evidence type="ECO:0000313" key="6">
    <source>
        <dbReference type="Proteomes" id="UP000319576"/>
    </source>
</evidence>
<accession>A0A517XKX4</accession>
<keyword evidence="1" id="KW-0645">Protease</keyword>
<dbReference type="GO" id="GO:0008237">
    <property type="term" value="F:metallopeptidase activity"/>
    <property type="evidence" value="ECO:0007669"/>
    <property type="project" value="InterPro"/>
</dbReference>
<organism evidence="5 6">
    <name type="scientific">Urbifossiella limnaea</name>
    <dbReference type="NCBI Taxonomy" id="2528023"/>
    <lineage>
        <taxon>Bacteria</taxon>
        <taxon>Pseudomonadati</taxon>
        <taxon>Planctomycetota</taxon>
        <taxon>Planctomycetia</taxon>
        <taxon>Gemmatales</taxon>
        <taxon>Gemmataceae</taxon>
        <taxon>Urbifossiella</taxon>
    </lineage>
</organism>
<name>A0A517XKX4_9BACT</name>
<dbReference type="AlphaFoldDB" id="A0A517XKX4"/>
<dbReference type="SUPFAM" id="SSF49785">
    <property type="entry name" value="Galactose-binding domain-like"/>
    <property type="match status" value="1"/>
</dbReference>
<dbReference type="GO" id="GO:0006508">
    <property type="term" value="P:proteolysis"/>
    <property type="evidence" value="ECO:0007669"/>
    <property type="project" value="UniProtKB-KW"/>
</dbReference>
<reference evidence="5 6" key="1">
    <citation type="submission" date="2019-02" db="EMBL/GenBank/DDBJ databases">
        <title>Deep-cultivation of Planctomycetes and their phenomic and genomic characterization uncovers novel biology.</title>
        <authorList>
            <person name="Wiegand S."/>
            <person name="Jogler M."/>
            <person name="Boedeker C."/>
            <person name="Pinto D."/>
            <person name="Vollmers J."/>
            <person name="Rivas-Marin E."/>
            <person name="Kohn T."/>
            <person name="Peeters S.H."/>
            <person name="Heuer A."/>
            <person name="Rast P."/>
            <person name="Oberbeckmann S."/>
            <person name="Bunk B."/>
            <person name="Jeske O."/>
            <person name="Meyerdierks A."/>
            <person name="Storesund J.E."/>
            <person name="Kallscheuer N."/>
            <person name="Luecker S."/>
            <person name="Lage O.M."/>
            <person name="Pohl T."/>
            <person name="Merkel B.J."/>
            <person name="Hornburger P."/>
            <person name="Mueller R.-W."/>
            <person name="Bruemmer F."/>
            <person name="Labrenz M."/>
            <person name="Spormann A.M."/>
            <person name="Op den Camp H."/>
            <person name="Overmann J."/>
            <person name="Amann R."/>
            <person name="Jetten M.S.M."/>
            <person name="Mascher T."/>
            <person name="Medema M.H."/>
            <person name="Devos D.P."/>
            <person name="Kaster A.-K."/>
            <person name="Ovreas L."/>
            <person name="Rohde M."/>
            <person name="Galperin M.Y."/>
            <person name="Jogler C."/>
        </authorList>
    </citation>
    <scope>NUCLEOTIDE SEQUENCE [LARGE SCALE GENOMIC DNA]</scope>
    <source>
        <strain evidence="5 6">ETA_A1</strain>
    </source>
</reference>
<dbReference type="Pfam" id="PF01483">
    <property type="entry name" value="P_proprotein"/>
    <property type="match status" value="1"/>
</dbReference>
<dbReference type="Pfam" id="PF17963">
    <property type="entry name" value="Big_9"/>
    <property type="match status" value="2"/>
</dbReference>
<evidence type="ECO:0000256" key="2">
    <source>
        <dbReference type="ARBA" id="ARBA00022801"/>
    </source>
</evidence>